<keyword evidence="1" id="KW-0812">Transmembrane</keyword>
<reference evidence="2 3" key="1">
    <citation type="submission" date="2024-04" db="EMBL/GenBank/DDBJ databases">
        <title>Draft genome sequence of Sessilibacter corallicola NBRC 116591.</title>
        <authorList>
            <person name="Miyakawa T."/>
            <person name="Kusuya Y."/>
            <person name="Miura T."/>
        </authorList>
    </citation>
    <scope>NUCLEOTIDE SEQUENCE [LARGE SCALE GENOMIC DNA]</scope>
    <source>
        <strain evidence="2 3">KU-00831-HH</strain>
    </source>
</reference>
<evidence type="ECO:0000256" key="1">
    <source>
        <dbReference type="SAM" id="Phobius"/>
    </source>
</evidence>
<keyword evidence="3" id="KW-1185">Reference proteome</keyword>
<feature type="transmembrane region" description="Helical" evidence="1">
    <location>
        <begin position="74"/>
        <end position="93"/>
    </location>
</feature>
<keyword evidence="1" id="KW-0472">Membrane</keyword>
<proteinExistence type="predicted"/>
<gene>
    <name evidence="2" type="ORF">NBRC116591_08570</name>
</gene>
<sequence>MLLVNRLYAVTLVLAGVAWFWSGDTVGIVFGVAVTTCAYFVFKQVRWGYFAAALLCAGMLKLSIDRYSGVYSEAVKHTVSLLAFVGVIVAIILHEKFAKKSDDSSDPTDLS</sequence>
<comment type="caution">
    <text evidence="2">The sequence shown here is derived from an EMBL/GenBank/DDBJ whole genome shotgun (WGS) entry which is preliminary data.</text>
</comment>
<evidence type="ECO:0000313" key="2">
    <source>
        <dbReference type="EMBL" id="GAA6167047.1"/>
    </source>
</evidence>
<dbReference type="EMBL" id="BAABWN010000002">
    <property type="protein sequence ID" value="GAA6167047.1"/>
    <property type="molecule type" value="Genomic_DNA"/>
</dbReference>
<dbReference type="Proteomes" id="UP001465153">
    <property type="component" value="Unassembled WGS sequence"/>
</dbReference>
<evidence type="ECO:0000313" key="3">
    <source>
        <dbReference type="Proteomes" id="UP001465153"/>
    </source>
</evidence>
<keyword evidence="1" id="KW-1133">Transmembrane helix</keyword>
<organism evidence="2 3">
    <name type="scientific">Sessilibacter corallicola</name>
    <dbReference type="NCBI Taxonomy" id="2904075"/>
    <lineage>
        <taxon>Bacteria</taxon>
        <taxon>Pseudomonadati</taxon>
        <taxon>Pseudomonadota</taxon>
        <taxon>Gammaproteobacteria</taxon>
        <taxon>Cellvibrionales</taxon>
        <taxon>Cellvibrionaceae</taxon>
        <taxon>Sessilibacter</taxon>
    </lineage>
</organism>
<feature type="transmembrane region" description="Helical" evidence="1">
    <location>
        <begin position="20"/>
        <end position="42"/>
    </location>
</feature>
<name>A0ABQ0A5X3_9GAMM</name>
<accession>A0ABQ0A5X3</accession>
<feature type="transmembrane region" description="Helical" evidence="1">
    <location>
        <begin position="49"/>
        <end position="68"/>
    </location>
</feature>
<protein>
    <submittedName>
        <fullName evidence="2">Uncharacterized protein</fullName>
    </submittedName>
</protein>
<dbReference type="RefSeq" id="WP_233087886.1">
    <property type="nucleotide sequence ID" value="NZ_BAABWN010000002.1"/>
</dbReference>